<dbReference type="Gene3D" id="1.10.357.10">
    <property type="entry name" value="Tetracycline Repressor, domain 2"/>
    <property type="match status" value="1"/>
</dbReference>
<organism evidence="4 5">
    <name type="scientific">Clostridium neuense</name>
    <dbReference type="NCBI Taxonomy" id="1728934"/>
    <lineage>
        <taxon>Bacteria</taxon>
        <taxon>Bacillati</taxon>
        <taxon>Bacillota</taxon>
        <taxon>Clostridia</taxon>
        <taxon>Eubacteriales</taxon>
        <taxon>Clostridiaceae</taxon>
        <taxon>Clostridium</taxon>
    </lineage>
</organism>
<dbReference type="PANTHER" id="PTHR43479">
    <property type="entry name" value="ACREF/ENVCD OPERON REPRESSOR-RELATED"/>
    <property type="match status" value="1"/>
</dbReference>
<reference evidence="4 5" key="1">
    <citation type="submission" date="2024-11" db="EMBL/GenBank/DDBJ databases">
        <authorList>
            <person name="Heng Y.C."/>
            <person name="Lim A.C.H."/>
            <person name="Lee J.K.Y."/>
            <person name="Kittelmann S."/>
        </authorList>
    </citation>
    <scope>NUCLEOTIDE SEQUENCE [LARGE SCALE GENOMIC DNA]</scope>
    <source>
        <strain evidence="4 5">WILCCON 0114</strain>
    </source>
</reference>
<dbReference type="PROSITE" id="PS01081">
    <property type="entry name" value="HTH_TETR_1"/>
    <property type="match status" value="1"/>
</dbReference>
<evidence type="ECO:0000313" key="4">
    <source>
        <dbReference type="EMBL" id="MFL0250181.1"/>
    </source>
</evidence>
<dbReference type="PRINTS" id="PR00455">
    <property type="entry name" value="HTHTETR"/>
</dbReference>
<dbReference type="EMBL" id="JBJIAA010000005">
    <property type="protein sequence ID" value="MFL0250181.1"/>
    <property type="molecule type" value="Genomic_DNA"/>
</dbReference>
<dbReference type="RefSeq" id="WP_406786848.1">
    <property type="nucleotide sequence ID" value="NZ_JBJIAA010000005.1"/>
</dbReference>
<dbReference type="SUPFAM" id="SSF46689">
    <property type="entry name" value="Homeodomain-like"/>
    <property type="match status" value="1"/>
</dbReference>
<keyword evidence="1 2" id="KW-0238">DNA-binding</keyword>
<evidence type="ECO:0000256" key="1">
    <source>
        <dbReference type="ARBA" id="ARBA00023125"/>
    </source>
</evidence>
<sequence>MCEAFHALNREKQVKIINAAMKVFSESSYNKASTVDIAAIAGISKGALFYYFRNKRELYCYLYEYSCKKIYEKLDEVKAMEERDFFERNIKIVEARAAAMLDCPYIFAFSLQAYYEKDISVAQDIKLINEKILKDAYAKLNENIDTSKFKNKEDINKAIKMIIWLSEGFIKERMAEGKLELEEIKEEIYDYMKILKRGFYKEVL</sequence>
<evidence type="ECO:0000256" key="2">
    <source>
        <dbReference type="PROSITE-ProRule" id="PRU00335"/>
    </source>
</evidence>
<dbReference type="PANTHER" id="PTHR43479:SF11">
    <property type="entry name" value="ACREF_ENVCD OPERON REPRESSOR-RELATED"/>
    <property type="match status" value="1"/>
</dbReference>
<dbReference type="InterPro" id="IPR001647">
    <property type="entry name" value="HTH_TetR"/>
</dbReference>
<dbReference type="SUPFAM" id="SSF48498">
    <property type="entry name" value="Tetracyclin repressor-like, C-terminal domain"/>
    <property type="match status" value="1"/>
</dbReference>
<feature type="domain" description="HTH tetR-type" evidence="3">
    <location>
        <begin position="10"/>
        <end position="70"/>
    </location>
</feature>
<dbReference type="InterPro" id="IPR009057">
    <property type="entry name" value="Homeodomain-like_sf"/>
</dbReference>
<dbReference type="InterPro" id="IPR036271">
    <property type="entry name" value="Tet_transcr_reg_TetR-rel_C_sf"/>
</dbReference>
<dbReference type="InterPro" id="IPR023772">
    <property type="entry name" value="DNA-bd_HTH_TetR-type_CS"/>
</dbReference>
<gene>
    <name evidence="4" type="ORF">ACJDT4_07075</name>
</gene>
<dbReference type="PROSITE" id="PS50977">
    <property type="entry name" value="HTH_TETR_2"/>
    <property type="match status" value="1"/>
</dbReference>
<keyword evidence="5" id="KW-1185">Reference proteome</keyword>
<comment type="caution">
    <text evidence="4">The sequence shown here is derived from an EMBL/GenBank/DDBJ whole genome shotgun (WGS) entry which is preliminary data.</text>
</comment>
<dbReference type="Gene3D" id="1.10.10.60">
    <property type="entry name" value="Homeodomain-like"/>
    <property type="match status" value="1"/>
</dbReference>
<dbReference type="InterPro" id="IPR050624">
    <property type="entry name" value="HTH-type_Tx_Regulator"/>
</dbReference>
<protein>
    <submittedName>
        <fullName evidence="4">TetR/AcrR family transcriptional regulator</fullName>
    </submittedName>
</protein>
<evidence type="ECO:0000313" key="5">
    <source>
        <dbReference type="Proteomes" id="UP001623592"/>
    </source>
</evidence>
<feature type="DNA-binding region" description="H-T-H motif" evidence="2">
    <location>
        <begin position="33"/>
        <end position="52"/>
    </location>
</feature>
<dbReference type="Pfam" id="PF00440">
    <property type="entry name" value="TetR_N"/>
    <property type="match status" value="1"/>
</dbReference>
<name>A0ABW8TD73_9CLOT</name>
<dbReference type="Proteomes" id="UP001623592">
    <property type="component" value="Unassembled WGS sequence"/>
</dbReference>
<evidence type="ECO:0000259" key="3">
    <source>
        <dbReference type="PROSITE" id="PS50977"/>
    </source>
</evidence>
<proteinExistence type="predicted"/>
<accession>A0ABW8TD73</accession>